<evidence type="ECO:0000256" key="3">
    <source>
        <dbReference type="SAM" id="SignalP"/>
    </source>
</evidence>
<evidence type="ECO:0000313" key="5">
    <source>
        <dbReference type="Proteomes" id="UP000317421"/>
    </source>
</evidence>
<feature type="compositionally biased region" description="Polar residues" evidence="1">
    <location>
        <begin position="171"/>
        <end position="191"/>
    </location>
</feature>
<proteinExistence type="predicted"/>
<feature type="compositionally biased region" description="Low complexity" evidence="1">
    <location>
        <begin position="400"/>
        <end position="409"/>
    </location>
</feature>
<keyword evidence="2" id="KW-1133">Transmembrane helix</keyword>
<dbReference type="RefSeq" id="WP_146441385.1">
    <property type="nucleotide sequence ID" value="NZ_SJPR01000001.1"/>
</dbReference>
<comment type="caution">
    <text evidence="4">The sequence shown here is derived from an EMBL/GenBank/DDBJ whole genome shotgun (WGS) entry which is preliminary data.</text>
</comment>
<evidence type="ECO:0000313" key="4">
    <source>
        <dbReference type="EMBL" id="TWT99149.1"/>
    </source>
</evidence>
<evidence type="ECO:0000256" key="2">
    <source>
        <dbReference type="SAM" id="Phobius"/>
    </source>
</evidence>
<organism evidence="4 5">
    <name type="scientific">Botrimarina colliarenosi</name>
    <dbReference type="NCBI Taxonomy" id="2528001"/>
    <lineage>
        <taxon>Bacteria</taxon>
        <taxon>Pseudomonadati</taxon>
        <taxon>Planctomycetota</taxon>
        <taxon>Planctomycetia</taxon>
        <taxon>Pirellulales</taxon>
        <taxon>Lacipirellulaceae</taxon>
        <taxon>Botrimarina</taxon>
    </lineage>
</organism>
<keyword evidence="2" id="KW-0812">Transmembrane</keyword>
<evidence type="ECO:0000256" key="1">
    <source>
        <dbReference type="SAM" id="MobiDB-lite"/>
    </source>
</evidence>
<feature type="compositionally biased region" description="Polar residues" evidence="1">
    <location>
        <begin position="322"/>
        <end position="339"/>
    </location>
</feature>
<keyword evidence="3" id="KW-0732">Signal</keyword>
<feature type="signal peptide" evidence="3">
    <location>
        <begin position="1"/>
        <end position="37"/>
    </location>
</feature>
<feature type="compositionally biased region" description="Basic and acidic residues" evidence="1">
    <location>
        <begin position="125"/>
        <end position="139"/>
    </location>
</feature>
<protein>
    <submittedName>
        <fullName evidence="4">Uncharacterized protein</fullName>
    </submittedName>
</protein>
<feature type="compositionally biased region" description="Polar residues" evidence="1">
    <location>
        <begin position="140"/>
        <end position="162"/>
    </location>
</feature>
<name>A0A5C6AHN9_9BACT</name>
<keyword evidence="2" id="KW-0472">Membrane</keyword>
<dbReference type="Proteomes" id="UP000317421">
    <property type="component" value="Unassembled WGS sequence"/>
</dbReference>
<gene>
    <name evidence="4" type="ORF">Pla108_00830</name>
</gene>
<sequence precursor="true">MTILSTSLAISTALAFTKGLAASLVAVTFGWVPSEQAAEGAAADGYDYLVKLSSEDLEALRDGRAPSLVSELPTDIGPIQRVRFYVGEGDAPRRLNERDLASPQRIAAASALSKTQTVAKPVIPEWKDTAELTADRGRSSSDGPNTTAERRTAFQNPTSLQQGFEEATRPLTDSAQWVESKTRSLLEQSGDSLRRGTENLLRGTGDTLEKIADPYAGRPAQYDNNGYPLQPRVDPPAASTAPQQAQYQQGNPSQITPPPYDYRSAPPTPNYDAPRSGGLPSAGLVEPYASETDPYAATTRGQATQLEPLPRSSGATAPDYRTNPNSADNRATAATQSDPWATPYDRADPYAARREPVSDPLSPPAFPELPASQNSGSAWNSGAAPSNPPPVGGGFASDRAPTSSTAGATPGTGWGGGAAGAPAAGGAGAAASNAAAVETAETRYFEKLLTVILGGVTVFTWIAYLDVRNKYRSVLRNVPGGAYSSAA</sequence>
<reference evidence="4 5" key="1">
    <citation type="submission" date="2019-02" db="EMBL/GenBank/DDBJ databases">
        <title>Deep-cultivation of Planctomycetes and their phenomic and genomic characterization uncovers novel biology.</title>
        <authorList>
            <person name="Wiegand S."/>
            <person name="Jogler M."/>
            <person name="Boedeker C."/>
            <person name="Pinto D."/>
            <person name="Vollmers J."/>
            <person name="Rivas-Marin E."/>
            <person name="Kohn T."/>
            <person name="Peeters S.H."/>
            <person name="Heuer A."/>
            <person name="Rast P."/>
            <person name="Oberbeckmann S."/>
            <person name="Bunk B."/>
            <person name="Jeske O."/>
            <person name="Meyerdierks A."/>
            <person name="Storesund J.E."/>
            <person name="Kallscheuer N."/>
            <person name="Luecker S."/>
            <person name="Lage O.M."/>
            <person name="Pohl T."/>
            <person name="Merkel B.J."/>
            <person name="Hornburger P."/>
            <person name="Mueller R.-W."/>
            <person name="Bruemmer F."/>
            <person name="Labrenz M."/>
            <person name="Spormann A.M."/>
            <person name="Op Den Camp H."/>
            <person name="Overmann J."/>
            <person name="Amann R."/>
            <person name="Jetten M.S.M."/>
            <person name="Mascher T."/>
            <person name="Medema M.H."/>
            <person name="Devos D.P."/>
            <person name="Kaster A.-K."/>
            <person name="Ovreas L."/>
            <person name="Rohde M."/>
            <person name="Galperin M.Y."/>
            <person name="Jogler C."/>
        </authorList>
    </citation>
    <scope>NUCLEOTIDE SEQUENCE [LARGE SCALE GENOMIC DNA]</scope>
    <source>
        <strain evidence="4 5">Pla108</strain>
    </source>
</reference>
<dbReference type="AlphaFoldDB" id="A0A5C6AHN9"/>
<keyword evidence="5" id="KW-1185">Reference proteome</keyword>
<feature type="compositionally biased region" description="Gly residues" evidence="1">
    <location>
        <begin position="410"/>
        <end position="426"/>
    </location>
</feature>
<feature type="compositionally biased region" description="Basic and acidic residues" evidence="1">
    <location>
        <begin position="345"/>
        <end position="357"/>
    </location>
</feature>
<feature type="compositionally biased region" description="Low complexity" evidence="1">
    <location>
        <begin position="235"/>
        <end position="254"/>
    </location>
</feature>
<feature type="transmembrane region" description="Helical" evidence="2">
    <location>
        <begin position="448"/>
        <end position="467"/>
    </location>
</feature>
<feature type="region of interest" description="Disordered" evidence="1">
    <location>
        <begin position="124"/>
        <end position="426"/>
    </location>
</feature>
<feature type="compositionally biased region" description="Polar residues" evidence="1">
    <location>
        <begin position="371"/>
        <end position="384"/>
    </location>
</feature>
<feature type="chain" id="PRO_5023136050" evidence="3">
    <location>
        <begin position="38"/>
        <end position="487"/>
    </location>
</feature>
<accession>A0A5C6AHN9</accession>
<dbReference type="OrthoDB" id="288464at2"/>
<dbReference type="EMBL" id="SJPR01000001">
    <property type="protein sequence ID" value="TWT99149.1"/>
    <property type="molecule type" value="Genomic_DNA"/>
</dbReference>